<keyword evidence="1" id="KW-0812">Transmembrane</keyword>
<keyword evidence="3" id="KW-1185">Reference proteome</keyword>
<evidence type="ECO:0000256" key="1">
    <source>
        <dbReference type="SAM" id="Phobius"/>
    </source>
</evidence>
<proteinExistence type="predicted"/>
<accession>A0A4Q7M0V6</accession>
<dbReference type="EMBL" id="SGWX01000001">
    <property type="protein sequence ID" value="RZS60831.1"/>
    <property type="molecule type" value="Genomic_DNA"/>
</dbReference>
<name>A0A4Q7M0V6_9MICO</name>
<dbReference type="AlphaFoldDB" id="A0A4Q7M0V6"/>
<gene>
    <name evidence="2" type="ORF">EV386_1111</name>
</gene>
<comment type="caution">
    <text evidence="2">The sequence shown here is derived from an EMBL/GenBank/DDBJ whole genome shotgun (WGS) entry which is preliminary data.</text>
</comment>
<feature type="transmembrane region" description="Helical" evidence="1">
    <location>
        <begin position="12"/>
        <end position="30"/>
    </location>
</feature>
<keyword evidence="1" id="KW-0472">Membrane</keyword>
<reference evidence="2 3" key="1">
    <citation type="submission" date="2019-02" db="EMBL/GenBank/DDBJ databases">
        <title>Sequencing the genomes of 1000 actinobacteria strains.</title>
        <authorList>
            <person name="Klenk H.-P."/>
        </authorList>
    </citation>
    <scope>NUCLEOTIDE SEQUENCE [LARGE SCALE GENOMIC DNA]</scope>
    <source>
        <strain evidence="2 3">DSM 16932</strain>
    </source>
</reference>
<sequence>MPRHKLNRSAQRRALAVRVVVAVLVVAAIAV</sequence>
<keyword evidence="1" id="KW-1133">Transmembrane helix</keyword>
<dbReference type="Proteomes" id="UP000293852">
    <property type="component" value="Unassembled WGS sequence"/>
</dbReference>
<evidence type="ECO:0000313" key="2">
    <source>
        <dbReference type="EMBL" id="RZS60831.1"/>
    </source>
</evidence>
<organism evidence="2 3">
    <name type="scientific">Xylanimonas ulmi</name>
    <dbReference type="NCBI Taxonomy" id="228973"/>
    <lineage>
        <taxon>Bacteria</taxon>
        <taxon>Bacillati</taxon>
        <taxon>Actinomycetota</taxon>
        <taxon>Actinomycetes</taxon>
        <taxon>Micrococcales</taxon>
        <taxon>Promicromonosporaceae</taxon>
        <taxon>Xylanimonas</taxon>
    </lineage>
</organism>
<protein>
    <submittedName>
        <fullName evidence="2">Uncharacterized protein</fullName>
    </submittedName>
</protein>
<evidence type="ECO:0000313" key="3">
    <source>
        <dbReference type="Proteomes" id="UP000293852"/>
    </source>
</evidence>